<feature type="domain" description="JmjC" evidence="7">
    <location>
        <begin position="414"/>
        <end position="580"/>
    </location>
</feature>
<dbReference type="InterPro" id="IPR004198">
    <property type="entry name" value="Znf_C5HC2"/>
</dbReference>
<name>A0A0C3MB63_9AGAM</name>
<dbReference type="SMART" id="SM00545">
    <property type="entry name" value="JmjN"/>
    <property type="match status" value="1"/>
</dbReference>
<dbReference type="GO" id="GO:0000785">
    <property type="term" value="C:chromatin"/>
    <property type="evidence" value="ECO:0007669"/>
    <property type="project" value="TreeGrafter"/>
</dbReference>
<evidence type="ECO:0008006" key="10">
    <source>
        <dbReference type="Google" id="ProtNLM"/>
    </source>
</evidence>
<dbReference type="Pfam" id="PF21323">
    <property type="entry name" value="KDM5_C-hel"/>
    <property type="match status" value="1"/>
</dbReference>
<evidence type="ECO:0000259" key="7">
    <source>
        <dbReference type="PROSITE" id="PS51184"/>
    </source>
</evidence>
<accession>A0A0C3MB63</accession>
<feature type="domain" description="JmjN" evidence="6">
    <location>
        <begin position="91"/>
        <end position="132"/>
    </location>
</feature>
<keyword evidence="3" id="KW-0408">Iron</keyword>
<dbReference type="PROSITE" id="PS51183">
    <property type="entry name" value="JMJN"/>
    <property type="match status" value="1"/>
</dbReference>
<keyword evidence="2" id="KW-0479">Metal-binding</keyword>
<dbReference type="PROSITE" id="PS51011">
    <property type="entry name" value="ARID"/>
    <property type="match status" value="1"/>
</dbReference>
<dbReference type="HOGENOM" id="CLU_000991_4_1_1"/>
<dbReference type="AlphaFoldDB" id="A0A0C3MB63"/>
<dbReference type="GO" id="GO:0003677">
    <property type="term" value="F:DNA binding"/>
    <property type="evidence" value="ECO:0007669"/>
    <property type="project" value="InterPro"/>
</dbReference>
<feature type="compositionally biased region" description="Low complexity" evidence="4">
    <location>
        <begin position="268"/>
        <end position="282"/>
    </location>
</feature>
<evidence type="ECO:0000256" key="1">
    <source>
        <dbReference type="ARBA" id="ARBA00001954"/>
    </source>
</evidence>
<dbReference type="GO" id="GO:0046872">
    <property type="term" value="F:metal ion binding"/>
    <property type="evidence" value="ECO:0007669"/>
    <property type="project" value="UniProtKB-KW"/>
</dbReference>
<feature type="compositionally biased region" description="Polar residues" evidence="4">
    <location>
        <begin position="283"/>
        <end position="293"/>
    </location>
</feature>
<dbReference type="SUPFAM" id="SSF51197">
    <property type="entry name" value="Clavaminate synthase-like"/>
    <property type="match status" value="1"/>
</dbReference>
<dbReference type="SUPFAM" id="SSF46774">
    <property type="entry name" value="ARID-like"/>
    <property type="match status" value="1"/>
</dbReference>
<gene>
    <name evidence="8" type="ORF">M407DRAFT_222108</name>
</gene>
<sequence>MNNEAPSDVESLSIPVPELKNLLGRCWAIQPSERSSAADCLQVIELALATNPWFTAPKAHVRVIDSSHVRLPERNVDLPRTTPRPFGVEDCPTFYPTVEEWKDPMAYITSISDRVRPCGICKVVPPEGWKMPFVMDRENFRFKTRLQRLNSIEVSSRAKINFLEQLYRFHQQQEAVGPVVPTINHKPLDLWLLRKEVYSRGGFDIVSRAKQWGGVARTMGYDGIVGVSTQLKNVYIRIILPFEQFSDHTRNSPSMSAVSPGIRYAPTSSAAARRASERTGASNQAHSRTSMPARNSLVPKGDWFCSICLTDRDYEDYGFDEGEDHSLHSFQARDLAFRKAWFEAHRPPPPPEGHNDAYRYKIGDVELREDDVEREFWRLVESPLETVEIEYGADLHSTTHGSASPSLETHPLDPYSRDGWNMNNMARAPGSLLRYVKSDISGMTVPWVYVGMVFSTFCWHNEDHYTYSVNYMHWGETKTWYGIPGDDAEKFEAAIKSEAPDLFEAQPDLLFQLVTLMSPKRLKDAGVRVYGCNQRPGEYVIAFPKAYHAGFNHGFNLNEGVNFAIPNWLNYGRDSVRQYQEHQKLPVFSHEELLITITQHSTNIKTATWLLDSLREMIDGHLTLRKKLRQAVPNILEVTEEHDVPEDQYHCAVCKGFSYLAQVTCQCMKQVACLEHWTELCGCPHTNRTLRKRFDDQQLLAILHKVQERTTAPITSDLTPQVA</sequence>
<feature type="region of interest" description="Disordered" evidence="4">
    <location>
        <begin position="268"/>
        <end position="294"/>
    </location>
</feature>
<dbReference type="FunFam" id="1.10.150.60:FF:000016">
    <property type="entry name" value="Putative Lysine-specific demethylase 5B"/>
    <property type="match status" value="1"/>
</dbReference>
<dbReference type="GO" id="GO:0034647">
    <property type="term" value="F:histone H3K4me/H3K4me2/H3K4me3 demethylase activity"/>
    <property type="evidence" value="ECO:0007669"/>
    <property type="project" value="TreeGrafter"/>
</dbReference>
<evidence type="ECO:0000256" key="3">
    <source>
        <dbReference type="ARBA" id="ARBA00023004"/>
    </source>
</evidence>
<dbReference type="InterPro" id="IPR048615">
    <property type="entry name" value="KDM5_C-hel"/>
</dbReference>
<dbReference type="Pfam" id="PF01388">
    <property type="entry name" value="ARID"/>
    <property type="match status" value="1"/>
</dbReference>
<feature type="domain" description="ARID" evidence="5">
    <location>
        <begin position="156"/>
        <end position="247"/>
    </location>
</feature>
<dbReference type="SMART" id="SM00558">
    <property type="entry name" value="JmjC"/>
    <property type="match status" value="1"/>
</dbReference>
<keyword evidence="9" id="KW-1185">Reference proteome</keyword>
<reference evidence="8 9" key="1">
    <citation type="submission" date="2014-04" db="EMBL/GenBank/DDBJ databases">
        <authorList>
            <consortium name="DOE Joint Genome Institute"/>
            <person name="Kuo A."/>
            <person name="Girlanda M."/>
            <person name="Perotto S."/>
            <person name="Kohler A."/>
            <person name="Nagy L.G."/>
            <person name="Floudas D."/>
            <person name="Copeland A."/>
            <person name="Barry K.W."/>
            <person name="Cichocki N."/>
            <person name="Veneault-Fourrey C."/>
            <person name="LaButti K."/>
            <person name="Lindquist E.A."/>
            <person name="Lipzen A."/>
            <person name="Lundell T."/>
            <person name="Morin E."/>
            <person name="Murat C."/>
            <person name="Sun H."/>
            <person name="Tunlid A."/>
            <person name="Henrissat B."/>
            <person name="Grigoriev I.V."/>
            <person name="Hibbett D.S."/>
            <person name="Martin F."/>
            <person name="Nordberg H.P."/>
            <person name="Cantor M.N."/>
            <person name="Hua S.X."/>
        </authorList>
    </citation>
    <scope>NUCLEOTIDE SEQUENCE [LARGE SCALE GENOMIC DNA]</scope>
    <source>
        <strain evidence="8 9">MUT 4182</strain>
    </source>
</reference>
<dbReference type="Pfam" id="PF02375">
    <property type="entry name" value="JmjN"/>
    <property type="match status" value="1"/>
</dbReference>
<dbReference type="InterPro" id="IPR003347">
    <property type="entry name" value="JmjC_dom"/>
</dbReference>
<comment type="cofactor">
    <cofactor evidence="1">
        <name>Fe(2+)</name>
        <dbReference type="ChEBI" id="CHEBI:29033"/>
    </cofactor>
</comment>
<dbReference type="SMART" id="SM01014">
    <property type="entry name" value="ARID"/>
    <property type="match status" value="1"/>
</dbReference>
<dbReference type="PROSITE" id="PS51184">
    <property type="entry name" value="JMJC"/>
    <property type="match status" value="1"/>
</dbReference>
<proteinExistence type="predicted"/>
<dbReference type="Proteomes" id="UP000054248">
    <property type="component" value="Unassembled WGS sequence"/>
</dbReference>
<dbReference type="PANTHER" id="PTHR10694:SF33">
    <property type="entry name" value="LYSINE-SPECIFIC DEMETHYLASE 5"/>
    <property type="match status" value="1"/>
</dbReference>
<dbReference type="InterPro" id="IPR001606">
    <property type="entry name" value="ARID_dom"/>
</dbReference>
<dbReference type="GO" id="GO:0006355">
    <property type="term" value="P:regulation of DNA-templated transcription"/>
    <property type="evidence" value="ECO:0007669"/>
    <property type="project" value="TreeGrafter"/>
</dbReference>
<evidence type="ECO:0000259" key="6">
    <source>
        <dbReference type="PROSITE" id="PS51183"/>
    </source>
</evidence>
<dbReference type="Gene3D" id="2.60.120.650">
    <property type="entry name" value="Cupin"/>
    <property type="match status" value="1"/>
</dbReference>
<evidence type="ECO:0000259" key="5">
    <source>
        <dbReference type="PROSITE" id="PS51011"/>
    </source>
</evidence>
<dbReference type="PANTHER" id="PTHR10694">
    <property type="entry name" value="LYSINE-SPECIFIC DEMETHYLASE"/>
    <property type="match status" value="1"/>
</dbReference>
<dbReference type="EMBL" id="KN822967">
    <property type="protein sequence ID" value="KIO30967.1"/>
    <property type="molecule type" value="Genomic_DNA"/>
</dbReference>
<dbReference type="Pfam" id="PF02373">
    <property type="entry name" value="JmjC"/>
    <property type="match status" value="1"/>
</dbReference>
<dbReference type="Gene3D" id="1.10.150.60">
    <property type="entry name" value="ARID DNA-binding domain"/>
    <property type="match status" value="1"/>
</dbReference>
<evidence type="ECO:0000313" key="9">
    <source>
        <dbReference type="Proteomes" id="UP000054248"/>
    </source>
</evidence>
<evidence type="ECO:0000313" key="8">
    <source>
        <dbReference type="EMBL" id="KIO30967.1"/>
    </source>
</evidence>
<reference evidence="9" key="2">
    <citation type="submission" date="2015-01" db="EMBL/GenBank/DDBJ databases">
        <title>Evolutionary Origins and Diversification of the Mycorrhizal Mutualists.</title>
        <authorList>
            <consortium name="DOE Joint Genome Institute"/>
            <consortium name="Mycorrhizal Genomics Consortium"/>
            <person name="Kohler A."/>
            <person name="Kuo A."/>
            <person name="Nagy L.G."/>
            <person name="Floudas D."/>
            <person name="Copeland A."/>
            <person name="Barry K.W."/>
            <person name="Cichocki N."/>
            <person name="Veneault-Fourrey C."/>
            <person name="LaButti K."/>
            <person name="Lindquist E.A."/>
            <person name="Lipzen A."/>
            <person name="Lundell T."/>
            <person name="Morin E."/>
            <person name="Murat C."/>
            <person name="Riley R."/>
            <person name="Ohm R."/>
            <person name="Sun H."/>
            <person name="Tunlid A."/>
            <person name="Henrissat B."/>
            <person name="Grigoriev I.V."/>
            <person name="Hibbett D.S."/>
            <person name="Martin F."/>
        </authorList>
    </citation>
    <scope>NUCLEOTIDE SEQUENCE [LARGE SCALE GENOMIC DNA]</scope>
    <source>
        <strain evidence="9">MUT 4182</strain>
    </source>
</reference>
<evidence type="ECO:0000256" key="4">
    <source>
        <dbReference type="SAM" id="MobiDB-lite"/>
    </source>
</evidence>
<dbReference type="Pfam" id="PF02928">
    <property type="entry name" value="zf-C5HC2"/>
    <property type="match status" value="1"/>
</dbReference>
<dbReference type="OrthoDB" id="1678912at2759"/>
<dbReference type="InterPro" id="IPR003349">
    <property type="entry name" value="JmjN"/>
</dbReference>
<dbReference type="CDD" id="cd16100">
    <property type="entry name" value="ARID"/>
    <property type="match status" value="1"/>
</dbReference>
<organism evidence="8 9">
    <name type="scientific">Tulasnella calospora MUT 4182</name>
    <dbReference type="NCBI Taxonomy" id="1051891"/>
    <lineage>
        <taxon>Eukaryota</taxon>
        <taxon>Fungi</taxon>
        <taxon>Dikarya</taxon>
        <taxon>Basidiomycota</taxon>
        <taxon>Agaricomycotina</taxon>
        <taxon>Agaricomycetes</taxon>
        <taxon>Cantharellales</taxon>
        <taxon>Tulasnellaceae</taxon>
        <taxon>Tulasnella</taxon>
    </lineage>
</organism>
<evidence type="ECO:0000256" key="2">
    <source>
        <dbReference type="ARBA" id="ARBA00022723"/>
    </source>
</evidence>
<dbReference type="GO" id="GO:0005634">
    <property type="term" value="C:nucleus"/>
    <property type="evidence" value="ECO:0007669"/>
    <property type="project" value="TreeGrafter"/>
</dbReference>
<protein>
    <recommendedName>
        <fullName evidence="10">JmjC domain-containing protein</fullName>
    </recommendedName>
</protein>
<dbReference type="InterPro" id="IPR036431">
    <property type="entry name" value="ARID_dom_sf"/>
</dbReference>
<dbReference type="SMART" id="SM00501">
    <property type="entry name" value="BRIGHT"/>
    <property type="match status" value="1"/>
</dbReference>
<dbReference type="STRING" id="1051891.A0A0C3MB63"/>